<proteinExistence type="inferred from homology"/>
<dbReference type="Gene3D" id="3.40.390.30">
    <property type="entry name" value="Metalloproteases ('zincins'), catalytic domain"/>
    <property type="match status" value="1"/>
</dbReference>
<protein>
    <recommendedName>
        <fullName evidence="7">Endoribonuclease YbeY</fullName>
        <ecNumber evidence="7">3.1.-.-</ecNumber>
    </recommendedName>
</protein>
<evidence type="ECO:0000313" key="8">
    <source>
        <dbReference type="EMBL" id="HFK23539.1"/>
    </source>
</evidence>
<dbReference type="Pfam" id="PF02130">
    <property type="entry name" value="YbeY"/>
    <property type="match status" value="1"/>
</dbReference>
<keyword evidence="5 7" id="KW-0378">Hydrolase</keyword>
<name>A0A7C3N6F6_UNCW3</name>
<dbReference type="GO" id="GO:0004222">
    <property type="term" value="F:metalloendopeptidase activity"/>
    <property type="evidence" value="ECO:0007669"/>
    <property type="project" value="InterPro"/>
</dbReference>
<dbReference type="EMBL" id="DSTT01000003">
    <property type="protein sequence ID" value="HFK23539.1"/>
    <property type="molecule type" value="Genomic_DNA"/>
</dbReference>
<comment type="subcellular location">
    <subcellularLocation>
        <location evidence="7">Cytoplasm</location>
    </subcellularLocation>
</comment>
<dbReference type="NCBIfam" id="TIGR00043">
    <property type="entry name" value="rRNA maturation RNase YbeY"/>
    <property type="match status" value="1"/>
</dbReference>
<dbReference type="GO" id="GO:0005737">
    <property type="term" value="C:cytoplasm"/>
    <property type="evidence" value="ECO:0007669"/>
    <property type="project" value="UniProtKB-SubCell"/>
</dbReference>
<evidence type="ECO:0000256" key="6">
    <source>
        <dbReference type="ARBA" id="ARBA00022833"/>
    </source>
</evidence>
<gene>
    <name evidence="7 8" type="primary">ybeY</name>
    <name evidence="8" type="ORF">ENS15_02650</name>
</gene>
<reference evidence="8" key="1">
    <citation type="journal article" date="2020" name="mSystems">
        <title>Genome- and Community-Level Interaction Insights into Carbon Utilization and Element Cycling Functions of Hydrothermarchaeota in Hydrothermal Sediment.</title>
        <authorList>
            <person name="Zhou Z."/>
            <person name="Liu Y."/>
            <person name="Xu W."/>
            <person name="Pan J."/>
            <person name="Luo Z.H."/>
            <person name="Li M."/>
        </authorList>
    </citation>
    <scope>NUCLEOTIDE SEQUENCE [LARGE SCALE GENOMIC DNA]</scope>
    <source>
        <strain evidence="8">SpSt-464</strain>
    </source>
</reference>
<feature type="binding site" evidence="7">
    <location>
        <position position="119"/>
    </location>
    <ligand>
        <name>Zn(2+)</name>
        <dbReference type="ChEBI" id="CHEBI:29105"/>
        <note>catalytic</note>
    </ligand>
</feature>
<feature type="binding site" evidence="7">
    <location>
        <position position="113"/>
    </location>
    <ligand>
        <name>Zn(2+)</name>
        <dbReference type="ChEBI" id="CHEBI:29105"/>
        <note>catalytic</note>
    </ligand>
</feature>
<dbReference type="HAMAP" id="MF_00009">
    <property type="entry name" value="Endoribonucl_YbeY"/>
    <property type="match status" value="1"/>
</dbReference>
<keyword evidence="7" id="KW-0963">Cytoplasm</keyword>
<dbReference type="PANTHER" id="PTHR46986">
    <property type="entry name" value="ENDORIBONUCLEASE YBEY, CHLOROPLASTIC"/>
    <property type="match status" value="1"/>
</dbReference>
<keyword evidence="6 7" id="KW-0862">Zinc</keyword>
<organism evidence="8">
    <name type="scientific">candidate division WOR-3 bacterium</name>
    <dbReference type="NCBI Taxonomy" id="2052148"/>
    <lineage>
        <taxon>Bacteria</taxon>
        <taxon>Bacteria division WOR-3</taxon>
    </lineage>
</organism>
<keyword evidence="7" id="KW-0690">Ribosome biogenesis</keyword>
<accession>A0A7C3N6F6</accession>
<keyword evidence="4 7" id="KW-0255">Endonuclease</keyword>
<evidence type="ECO:0000256" key="2">
    <source>
        <dbReference type="ARBA" id="ARBA00022722"/>
    </source>
</evidence>
<evidence type="ECO:0000256" key="5">
    <source>
        <dbReference type="ARBA" id="ARBA00022801"/>
    </source>
</evidence>
<dbReference type="InterPro" id="IPR023091">
    <property type="entry name" value="MetalPrtase_cat_dom_sf_prd"/>
</dbReference>
<dbReference type="InterPro" id="IPR020549">
    <property type="entry name" value="YbeY_CS"/>
</dbReference>
<comment type="caution">
    <text evidence="8">The sequence shown here is derived from an EMBL/GenBank/DDBJ whole genome shotgun (WGS) entry which is preliminary data.</text>
</comment>
<evidence type="ECO:0000256" key="4">
    <source>
        <dbReference type="ARBA" id="ARBA00022759"/>
    </source>
</evidence>
<dbReference type="AlphaFoldDB" id="A0A7C3N6F6"/>
<comment type="function">
    <text evidence="7">Single strand-specific metallo-endoribonuclease involved in late-stage 70S ribosome quality control and in maturation of the 3' terminus of the 16S rRNA.</text>
</comment>
<feature type="binding site" evidence="7">
    <location>
        <position position="109"/>
    </location>
    <ligand>
        <name>Zn(2+)</name>
        <dbReference type="ChEBI" id="CHEBI:29105"/>
        <note>catalytic</note>
    </ligand>
</feature>
<dbReference type="SUPFAM" id="SSF55486">
    <property type="entry name" value="Metalloproteases ('zincins'), catalytic domain"/>
    <property type="match status" value="1"/>
</dbReference>
<sequence>MLQKNKINIYNKPKKIKKSVKDLKLWIEDILLLNDLTGFVVNFIFVDEEEIREMNKKYRRIDKPTDVISFSLVEGKFVKYSYNMLGDIYICPEQIKPENEEEILRRMVHGVLHLIGYDHKREKEFKKFLKLEDRYLTLII</sequence>
<evidence type="ECO:0000256" key="1">
    <source>
        <dbReference type="ARBA" id="ARBA00010875"/>
    </source>
</evidence>
<dbReference type="GO" id="GO:0006364">
    <property type="term" value="P:rRNA processing"/>
    <property type="evidence" value="ECO:0007669"/>
    <property type="project" value="UniProtKB-UniRule"/>
</dbReference>
<comment type="cofactor">
    <cofactor evidence="7">
        <name>Zn(2+)</name>
        <dbReference type="ChEBI" id="CHEBI:29105"/>
    </cofactor>
    <text evidence="7">Binds 1 zinc ion.</text>
</comment>
<dbReference type="InterPro" id="IPR002036">
    <property type="entry name" value="YbeY"/>
</dbReference>
<keyword evidence="3 7" id="KW-0479">Metal-binding</keyword>
<dbReference type="PROSITE" id="PS01306">
    <property type="entry name" value="UPF0054"/>
    <property type="match status" value="1"/>
</dbReference>
<evidence type="ECO:0000256" key="3">
    <source>
        <dbReference type="ARBA" id="ARBA00022723"/>
    </source>
</evidence>
<dbReference type="PANTHER" id="PTHR46986:SF1">
    <property type="entry name" value="ENDORIBONUCLEASE YBEY, CHLOROPLASTIC"/>
    <property type="match status" value="1"/>
</dbReference>
<dbReference type="GO" id="GO:0004521">
    <property type="term" value="F:RNA endonuclease activity"/>
    <property type="evidence" value="ECO:0007669"/>
    <property type="project" value="UniProtKB-UniRule"/>
</dbReference>
<evidence type="ECO:0000256" key="7">
    <source>
        <dbReference type="HAMAP-Rule" id="MF_00009"/>
    </source>
</evidence>
<dbReference type="EC" id="3.1.-.-" evidence="7"/>
<dbReference type="GO" id="GO:0008270">
    <property type="term" value="F:zinc ion binding"/>
    <property type="evidence" value="ECO:0007669"/>
    <property type="project" value="UniProtKB-UniRule"/>
</dbReference>
<keyword evidence="7" id="KW-0698">rRNA processing</keyword>
<keyword evidence="2 7" id="KW-0540">Nuclease</keyword>
<comment type="similarity">
    <text evidence="1 7">Belongs to the endoribonuclease YbeY family.</text>
</comment>